<reference evidence="3" key="1">
    <citation type="submission" date="2022-01" db="EMBL/GenBank/DDBJ databases">
        <title>Genome Sequence Resource for Two Populations of Ditylenchus destructor, the Migratory Endoparasitic Phytonematode.</title>
        <authorList>
            <person name="Zhang H."/>
            <person name="Lin R."/>
            <person name="Xie B."/>
        </authorList>
    </citation>
    <scope>NUCLEOTIDE SEQUENCE</scope>
    <source>
        <strain evidence="3">BazhouSP</strain>
    </source>
</reference>
<dbReference type="EMBL" id="JAKKPZ010000017">
    <property type="protein sequence ID" value="KAI1712813.1"/>
    <property type="molecule type" value="Genomic_DNA"/>
</dbReference>
<dbReference type="PANTHER" id="PTHR15623:SF11">
    <property type="entry name" value="SPERMATOGENESIS-ASSOCIATED SERINE-RICH PROTEIN 2"/>
    <property type="match status" value="1"/>
</dbReference>
<protein>
    <submittedName>
        <fullName evidence="3">Spermatogenesis-associated serine-rich protein 2</fullName>
    </submittedName>
</protein>
<sequence>MAAFQTKQEKKIMDEKIAKVREVVRNISTNDVVLALHNFEMDVEKTIHAFCEGGSDIALGDWETGGAAKKKQQKNKNKNGAAKSQSSSNSVSSSRRPPSVTSQANSVVNGYTTGKNYANGHSAPNDAAKPSQAPPQVNGVSNAMNGQANIKVASASSSLEAKHKPVQKVTTSTNAAATGINNAAKRGFETGIASNTRVSNESYEPISPAETDVSKCFQQIRNALAQRERYLSAHLGPNARFHCDMSKLLDEIAKIGEVIIVENEMAHPSAIPSPHINGQTVNHSTSHSSLVSSVGEDSGLGLGHTSPVMPDKNVAQVVNGGMVMQSDDFSADQLAEIQRKVEEAMKSKGLDASILSEAFSSKTVAPRRRPPPNKNGHPGGNRRDGGDKKGVASGKNQREVKLSIME</sequence>
<evidence type="ECO:0000313" key="4">
    <source>
        <dbReference type="Proteomes" id="UP001201812"/>
    </source>
</evidence>
<evidence type="ECO:0000256" key="2">
    <source>
        <dbReference type="SAM" id="MobiDB-lite"/>
    </source>
</evidence>
<accession>A0AAD4R669</accession>
<dbReference type="Proteomes" id="UP001201812">
    <property type="component" value="Unassembled WGS sequence"/>
</dbReference>
<feature type="compositionally biased region" description="Basic residues" evidence="2">
    <location>
        <begin position="68"/>
        <end position="77"/>
    </location>
</feature>
<dbReference type="AlphaFoldDB" id="A0AAD4R669"/>
<feature type="compositionally biased region" description="Polar residues" evidence="2">
    <location>
        <begin position="95"/>
        <end position="116"/>
    </location>
</feature>
<comment type="similarity">
    <text evidence="1">Belongs to the SPATS2 family.</text>
</comment>
<comment type="caution">
    <text evidence="3">The sequence shown here is derived from an EMBL/GenBank/DDBJ whole genome shotgun (WGS) entry which is preliminary data.</text>
</comment>
<dbReference type="GO" id="GO:0005737">
    <property type="term" value="C:cytoplasm"/>
    <property type="evidence" value="ECO:0007669"/>
    <property type="project" value="TreeGrafter"/>
</dbReference>
<name>A0AAD4R669_9BILA</name>
<keyword evidence="4" id="KW-1185">Reference proteome</keyword>
<feature type="region of interest" description="Disordered" evidence="2">
    <location>
        <begin position="66"/>
        <end position="142"/>
    </location>
</feature>
<feature type="compositionally biased region" description="Low complexity" evidence="2">
    <location>
        <begin position="78"/>
        <end position="94"/>
    </location>
</feature>
<feature type="compositionally biased region" description="Basic and acidic residues" evidence="2">
    <location>
        <begin position="381"/>
        <end position="406"/>
    </location>
</feature>
<organism evidence="3 4">
    <name type="scientific">Ditylenchus destructor</name>
    <dbReference type="NCBI Taxonomy" id="166010"/>
    <lineage>
        <taxon>Eukaryota</taxon>
        <taxon>Metazoa</taxon>
        <taxon>Ecdysozoa</taxon>
        <taxon>Nematoda</taxon>
        <taxon>Chromadorea</taxon>
        <taxon>Rhabditida</taxon>
        <taxon>Tylenchina</taxon>
        <taxon>Tylenchomorpha</taxon>
        <taxon>Sphaerularioidea</taxon>
        <taxon>Anguinidae</taxon>
        <taxon>Anguininae</taxon>
        <taxon>Ditylenchus</taxon>
    </lineage>
</organism>
<dbReference type="InterPro" id="IPR009060">
    <property type="entry name" value="UBA-like_sf"/>
</dbReference>
<feature type="region of interest" description="Disordered" evidence="2">
    <location>
        <begin position="357"/>
        <end position="406"/>
    </location>
</feature>
<evidence type="ECO:0000313" key="3">
    <source>
        <dbReference type="EMBL" id="KAI1712813.1"/>
    </source>
</evidence>
<dbReference type="InterPro" id="IPR009816">
    <property type="entry name" value="SPATS2-like"/>
</dbReference>
<dbReference type="SUPFAM" id="SSF46934">
    <property type="entry name" value="UBA-like"/>
    <property type="match status" value="1"/>
</dbReference>
<gene>
    <name evidence="3" type="ORF">DdX_09441</name>
</gene>
<evidence type="ECO:0000256" key="1">
    <source>
        <dbReference type="ARBA" id="ARBA00007105"/>
    </source>
</evidence>
<dbReference type="PANTHER" id="PTHR15623">
    <property type="entry name" value="SPERMATOGENESIS-ASSOCIATED SERINE-RICH PROTEIN 2-RELATED"/>
    <property type="match status" value="1"/>
</dbReference>
<proteinExistence type="inferred from homology"/>